<keyword evidence="5" id="KW-0807">Transducer</keyword>
<proteinExistence type="predicted"/>
<feature type="binding site" evidence="6">
    <location>
        <position position="312"/>
    </location>
    <ligand>
        <name>GTP</name>
        <dbReference type="ChEBI" id="CHEBI:37565"/>
    </ligand>
</feature>
<dbReference type="SUPFAM" id="SSF52540">
    <property type="entry name" value="P-loop containing nucleoside triphosphate hydrolases"/>
    <property type="match status" value="1"/>
</dbReference>
<evidence type="ECO:0000313" key="10">
    <source>
        <dbReference type="Proteomes" id="UP001149090"/>
    </source>
</evidence>
<accession>A0A9Q0L7E1</accession>
<dbReference type="GO" id="GO:0031683">
    <property type="term" value="F:G-protein beta/gamma-subunit complex binding"/>
    <property type="evidence" value="ECO:0007669"/>
    <property type="project" value="InterPro"/>
</dbReference>
<keyword evidence="10" id="KW-1185">Reference proteome</keyword>
<keyword evidence="2 6" id="KW-0547">Nucleotide-binding</keyword>
<dbReference type="PRINTS" id="PR00318">
    <property type="entry name" value="GPROTEINA"/>
</dbReference>
<dbReference type="PANTHER" id="PTHR10218">
    <property type="entry name" value="GTP-BINDING PROTEIN ALPHA SUBUNIT"/>
    <property type="match status" value="1"/>
</dbReference>
<dbReference type="GO" id="GO:0005834">
    <property type="term" value="C:heterotrimeric G-protein complex"/>
    <property type="evidence" value="ECO:0007669"/>
    <property type="project" value="TreeGrafter"/>
</dbReference>
<evidence type="ECO:0000256" key="8">
    <source>
        <dbReference type="SAM" id="MobiDB-lite"/>
    </source>
</evidence>
<gene>
    <name evidence="9" type="ORF">M0811_13643</name>
</gene>
<dbReference type="SUPFAM" id="SSF47895">
    <property type="entry name" value="Transducin (alpha subunit), insertion domain"/>
    <property type="match status" value="1"/>
</dbReference>
<feature type="binding site" evidence="7">
    <location>
        <position position="41"/>
    </location>
    <ligand>
        <name>Mg(2+)</name>
        <dbReference type="ChEBI" id="CHEBI:18420"/>
    </ligand>
</feature>
<evidence type="ECO:0000256" key="3">
    <source>
        <dbReference type="ARBA" id="ARBA00022842"/>
    </source>
</evidence>
<dbReference type="FunFam" id="1.10.400.10:FF:000007">
    <property type="entry name" value="Guanine nucleotide-binding protein subunit alpha"/>
    <property type="match status" value="1"/>
</dbReference>
<feature type="binding site" evidence="6">
    <location>
        <begin position="255"/>
        <end position="258"/>
    </location>
    <ligand>
        <name>GTP</name>
        <dbReference type="ChEBI" id="CHEBI:37565"/>
    </ligand>
</feature>
<dbReference type="GO" id="GO:0032502">
    <property type="term" value="P:developmental process"/>
    <property type="evidence" value="ECO:0007669"/>
    <property type="project" value="UniProtKB-ARBA"/>
</dbReference>
<dbReference type="FunFam" id="3.40.50.300:FF:000563">
    <property type="entry name" value="Guanine nucleotide-binding protein alpha subunit"/>
    <property type="match status" value="1"/>
</dbReference>
<protein>
    <submittedName>
        <fullName evidence="9">Guanine nucleotide-binding protein g(O) subunit alpha</fullName>
    </submittedName>
</protein>
<dbReference type="GO" id="GO:0001664">
    <property type="term" value="F:G protein-coupled receptor binding"/>
    <property type="evidence" value="ECO:0007669"/>
    <property type="project" value="TreeGrafter"/>
</dbReference>
<dbReference type="InterPro" id="IPR011025">
    <property type="entry name" value="GproteinA_insert"/>
</dbReference>
<dbReference type="GO" id="GO:0003924">
    <property type="term" value="F:GTPase activity"/>
    <property type="evidence" value="ECO:0007669"/>
    <property type="project" value="InterPro"/>
</dbReference>
<dbReference type="PANTHER" id="PTHR10218:SF302">
    <property type="entry name" value="GUANINE NUCLEOTIDE-BINDING PROTEIN ALPHA-5 SUBUNIT"/>
    <property type="match status" value="1"/>
</dbReference>
<dbReference type="GO" id="GO:0046872">
    <property type="term" value="F:metal ion binding"/>
    <property type="evidence" value="ECO:0007669"/>
    <property type="project" value="UniProtKB-KW"/>
</dbReference>
<evidence type="ECO:0000256" key="1">
    <source>
        <dbReference type="ARBA" id="ARBA00022723"/>
    </source>
</evidence>
<dbReference type="PROSITE" id="PS51882">
    <property type="entry name" value="G_ALPHA"/>
    <property type="match status" value="1"/>
</dbReference>
<organism evidence="9 10">
    <name type="scientific">Anaeramoeba ignava</name>
    <name type="common">Anaerobic marine amoeba</name>
    <dbReference type="NCBI Taxonomy" id="1746090"/>
    <lineage>
        <taxon>Eukaryota</taxon>
        <taxon>Metamonada</taxon>
        <taxon>Anaeramoebidae</taxon>
        <taxon>Anaeramoeba</taxon>
    </lineage>
</organism>
<evidence type="ECO:0000256" key="7">
    <source>
        <dbReference type="PIRSR" id="PIRSR601019-2"/>
    </source>
</evidence>
<dbReference type="OMA" id="LRIHYVC"/>
<dbReference type="OrthoDB" id="5817230at2759"/>
<evidence type="ECO:0000256" key="2">
    <source>
        <dbReference type="ARBA" id="ARBA00022741"/>
    </source>
</evidence>
<sequence>MGNCARDGEENSNENEPTVSNSNVPEQMKLLLLGAGDSGKSTILRQIRILHVQDFSHDELLDFRGPIHINILEGMRALVEASHQFEIVLDDYLQPHIEKIETEELTADVISSLKILWKDEKIQQVFKRANEFQIHDSTQYFFENLERITSDDYVPTHEDIFRARIKTTGIVEVPFEYEGVKFILFDVGGQRNERKKWIHCFQNVNVMIFCASLSEYDQMLYEDHRQNRMYESLMLFGELCNSRWFVNSMIILFLNKKDIFEKKIQTRDLKMCFPEYDGGCDYDNATAFITEKFKELNKRPDKKDIYVKFTCATDRDAFQKIFDEVKVLMLKESRDI</sequence>
<feature type="binding site" evidence="7">
    <location>
        <position position="167"/>
    </location>
    <ligand>
        <name>Mg(2+)</name>
        <dbReference type="ChEBI" id="CHEBI:18420"/>
    </ligand>
</feature>
<keyword evidence="1 7" id="KW-0479">Metal-binding</keyword>
<dbReference type="CDD" id="cd00066">
    <property type="entry name" value="G-alpha"/>
    <property type="match status" value="1"/>
</dbReference>
<feature type="binding site" evidence="6">
    <location>
        <begin position="136"/>
        <end position="137"/>
    </location>
    <ligand>
        <name>GTP</name>
        <dbReference type="ChEBI" id="CHEBI:37565"/>
    </ligand>
</feature>
<evidence type="ECO:0000313" key="9">
    <source>
        <dbReference type="EMBL" id="KAJ5066443.1"/>
    </source>
</evidence>
<dbReference type="InterPro" id="IPR001019">
    <property type="entry name" value="Gprotein_alpha_su"/>
</dbReference>
<dbReference type="AlphaFoldDB" id="A0A9Q0L7E1"/>
<feature type="binding site" evidence="6">
    <location>
        <begin position="186"/>
        <end position="190"/>
    </location>
    <ligand>
        <name>GTP</name>
        <dbReference type="ChEBI" id="CHEBI:37565"/>
    </ligand>
</feature>
<dbReference type="InterPro" id="IPR027417">
    <property type="entry name" value="P-loop_NTPase"/>
</dbReference>
<evidence type="ECO:0000256" key="5">
    <source>
        <dbReference type="ARBA" id="ARBA00023224"/>
    </source>
</evidence>
<dbReference type="SMART" id="SM00275">
    <property type="entry name" value="G_alpha"/>
    <property type="match status" value="1"/>
</dbReference>
<reference evidence="9" key="1">
    <citation type="submission" date="2022-10" db="EMBL/GenBank/DDBJ databases">
        <title>Novel sulphate-reducing endosymbionts in the free-living metamonad Anaeramoeba.</title>
        <authorList>
            <person name="Jerlstrom-Hultqvist J."/>
            <person name="Cepicka I."/>
            <person name="Gallot-Lavallee L."/>
            <person name="Salas-Leiva D."/>
            <person name="Curtis B.A."/>
            <person name="Zahonova K."/>
            <person name="Pipaliya S."/>
            <person name="Dacks J."/>
            <person name="Roger A.J."/>
        </authorList>
    </citation>
    <scope>NUCLEOTIDE SEQUENCE</scope>
    <source>
        <strain evidence="9">BMAN</strain>
    </source>
</reference>
<evidence type="ECO:0000256" key="6">
    <source>
        <dbReference type="PIRSR" id="PIRSR601019-1"/>
    </source>
</evidence>
<dbReference type="Pfam" id="PF00503">
    <property type="entry name" value="G-alpha"/>
    <property type="match status" value="1"/>
</dbReference>
<dbReference type="EMBL" id="JAPDFW010000143">
    <property type="protein sequence ID" value="KAJ5066443.1"/>
    <property type="molecule type" value="Genomic_DNA"/>
</dbReference>
<dbReference type="GO" id="GO:0005737">
    <property type="term" value="C:cytoplasm"/>
    <property type="evidence" value="ECO:0007669"/>
    <property type="project" value="TreeGrafter"/>
</dbReference>
<dbReference type="GO" id="GO:0007188">
    <property type="term" value="P:adenylate cyclase-modulating G protein-coupled receptor signaling pathway"/>
    <property type="evidence" value="ECO:0007669"/>
    <property type="project" value="TreeGrafter"/>
</dbReference>
<keyword evidence="3 7" id="KW-0460">Magnesium</keyword>
<evidence type="ECO:0000256" key="4">
    <source>
        <dbReference type="ARBA" id="ARBA00023134"/>
    </source>
</evidence>
<keyword evidence="4 6" id="KW-0342">GTP-binding</keyword>
<dbReference type="Proteomes" id="UP001149090">
    <property type="component" value="Unassembled WGS sequence"/>
</dbReference>
<dbReference type="GO" id="GO:0005525">
    <property type="term" value="F:GTP binding"/>
    <property type="evidence" value="ECO:0007669"/>
    <property type="project" value="UniProtKB-KW"/>
</dbReference>
<name>A0A9Q0L7E1_ANAIG</name>
<dbReference type="Gene3D" id="3.40.50.300">
    <property type="entry name" value="P-loop containing nucleotide triphosphate hydrolases"/>
    <property type="match status" value="1"/>
</dbReference>
<comment type="caution">
    <text evidence="9">The sequence shown here is derived from an EMBL/GenBank/DDBJ whole genome shotgun (WGS) entry which is preliminary data.</text>
</comment>
<feature type="region of interest" description="Disordered" evidence="8">
    <location>
        <begin position="1"/>
        <end position="21"/>
    </location>
</feature>
<dbReference type="Gene3D" id="1.10.400.10">
    <property type="entry name" value="GI Alpha 1, domain 2-like"/>
    <property type="match status" value="1"/>
</dbReference>